<dbReference type="InterPro" id="IPR000873">
    <property type="entry name" value="AMP-dep_synth/lig_dom"/>
</dbReference>
<evidence type="ECO:0000313" key="4">
    <source>
        <dbReference type="EMBL" id="SFF52642.1"/>
    </source>
</evidence>
<gene>
    <name evidence="4" type="ORF">SAMN05216283_108146</name>
</gene>
<evidence type="ECO:0000259" key="3">
    <source>
        <dbReference type="Pfam" id="PF00501"/>
    </source>
</evidence>
<dbReference type="GO" id="GO:0004467">
    <property type="term" value="F:long-chain fatty acid-CoA ligase activity"/>
    <property type="evidence" value="ECO:0007669"/>
    <property type="project" value="TreeGrafter"/>
</dbReference>
<dbReference type="PANTHER" id="PTHR43272:SF33">
    <property type="entry name" value="AMP-BINDING DOMAIN-CONTAINING PROTEIN-RELATED"/>
    <property type="match status" value="1"/>
</dbReference>
<dbReference type="Pfam" id="PF00501">
    <property type="entry name" value="AMP-binding"/>
    <property type="match status" value="1"/>
</dbReference>
<dbReference type="GO" id="GO:0005524">
    <property type="term" value="F:ATP binding"/>
    <property type="evidence" value="ECO:0007669"/>
    <property type="project" value="UniProtKB-KW"/>
</dbReference>
<protein>
    <submittedName>
        <fullName evidence="4">Long-chain acyl-CoA synthetase</fullName>
    </submittedName>
</protein>
<proteinExistence type="predicted"/>
<name>A0A1I2JCR3_9BACT</name>
<evidence type="ECO:0000256" key="1">
    <source>
        <dbReference type="ARBA" id="ARBA00022741"/>
    </source>
</evidence>
<sequence>MKTIIELFETSVQKYPENIYLWEKANGKYQGTTYRQTRDEVLQLGAGFLALGIEKGDRIGLVSEGRNRWIISELGMLYAGGVNVPLSVKLDESSELKFRLSHSGARMVIVSKGQAAKIEAIRDELPGLEKVIYLDPKENPGPDDLLYDDIIAQGKQFIKDHPGKIESSYQAIQPNDLANISYTSGTTADPKGIMLTHLNYAANTIQSNTLMDITSEWKTLAFLPWDHSFAHTACLYCLMYNGASIASLETGATPMETLKNIPKNIKEIQPTILMSVPAVAKNFRKGIESSIRQQGKTAEKLFNHALKIAYRYNSYGHDRGKGLRFIYKPLLAFYDKILFSKIREGFGGKLQFFIGGGALLDIELQRFFYAIGMPMCQGYGLSEASPVISSNALHAIKFGSSGKPVKHMELKIVDAEGRELPTGEKGEIIIKGDNVMLGYWNNPTATEETIQDGWLHTGDMGYVDPDGFLYVLGRFKSLLIGNDGEKFSPEGIEEAIVDQSKLIDQCMLYNNQNPYTSGMIVPNIAAINQELKLKGLTPGTDEGNEESVRLLQAELNKYRSGGEYEAMFPQRWLPATVVVLPEAFTEKNHLLNSLMKMVRGKINDYFADELSFLYTPESKNMVNPRNLEAIKKWNS</sequence>
<dbReference type="STRING" id="655355.SAMN05216283_108146"/>
<dbReference type="GO" id="GO:0016020">
    <property type="term" value="C:membrane"/>
    <property type="evidence" value="ECO:0007669"/>
    <property type="project" value="TreeGrafter"/>
</dbReference>
<evidence type="ECO:0000313" key="5">
    <source>
        <dbReference type="Proteomes" id="UP000198964"/>
    </source>
</evidence>
<reference evidence="4 5" key="1">
    <citation type="submission" date="2016-10" db="EMBL/GenBank/DDBJ databases">
        <authorList>
            <person name="de Groot N.N."/>
        </authorList>
    </citation>
    <scope>NUCLEOTIDE SEQUENCE [LARGE SCALE GENOMIC DNA]</scope>
    <source>
        <strain evidence="4 5">CGMCC 1.9156</strain>
    </source>
</reference>
<keyword evidence="2" id="KW-0067">ATP-binding</keyword>
<organism evidence="4 5">
    <name type="scientific">Sunxiuqinia elliptica</name>
    <dbReference type="NCBI Taxonomy" id="655355"/>
    <lineage>
        <taxon>Bacteria</taxon>
        <taxon>Pseudomonadati</taxon>
        <taxon>Bacteroidota</taxon>
        <taxon>Bacteroidia</taxon>
        <taxon>Marinilabiliales</taxon>
        <taxon>Prolixibacteraceae</taxon>
        <taxon>Sunxiuqinia</taxon>
    </lineage>
</organism>
<keyword evidence="5" id="KW-1185">Reference proteome</keyword>
<dbReference type="SUPFAM" id="SSF56801">
    <property type="entry name" value="Acetyl-CoA synthetase-like"/>
    <property type="match status" value="1"/>
</dbReference>
<evidence type="ECO:0000256" key="2">
    <source>
        <dbReference type="ARBA" id="ARBA00022840"/>
    </source>
</evidence>
<dbReference type="EMBL" id="FONW01000008">
    <property type="protein sequence ID" value="SFF52642.1"/>
    <property type="molecule type" value="Genomic_DNA"/>
</dbReference>
<dbReference type="AlphaFoldDB" id="A0A1I2JCR3"/>
<dbReference type="PANTHER" id="PTHR43272">
    <property type="entry name" value="LONG-CHAIN-FATTY-ACID--COA LIGASE"/>
    <property type="match status" value="1"/>
</dbReference>
<dbReference type="Gene3D" id="3.40.50.12780">
    <property type="entry name" value="N-terminal domain of ligase-like"/>
    <property type="match status" value="1"/>
</dbReference>
<keyword evidence="1" id="KW-0547">Nucleotide-binding</keyword>
<accession>A0A1I2JCR3</accession>
<dbReference type="RefSeq" id="WP_093920654.1">
    <property type="nucleotide sequence ID" value="NZ_FONW01000008.1"/>
</dbReference>
<feature type="domain" description="AMP-dependent synthetase/ligase" evidence="3">
    <location>
        <begin position="8"/>
        <end position="440"/>
    </location>
</feature>
<dbReference type="InterPro" id="IPR042099">
    <property type="entry name" value="ANL_N_sf"/>
</dbReference>
<dbReference type="Proteomes" id="UP000198964">
    <property type="component" value="Unassembled WGS sequence"/>
</dbReference>